<protein>
    <submittedName>
        <fullName evidence="2">DUF4097 family beta strand repeat-containing protein</fullName>
    </submittedName>
</protein>
<dbReference type="Proteomes" id="UP001304298">
    <property type="component" value="Unassembled WGS sequence"/>
</dbReference>
<reference evidence="2 3" key="1">
    <citation type="submission" date="2023-12" db="EMBL/GenBank/DDBJ databases">
        <title>Amycolatopsis sp. V23-08.</title>
        <authorList>
            <person name="Somphong A."/>
        </authorList>
    </citation>
    <scope>NUCLEOTIDE SEQUENCE [LARGE SCALE GENOMIC DNA]</scope>
    <source>
        <strain evidence="2 3">V23-08</strain>
    </source>
</reference>
<proteinExistence type="predicted"/>
<keyword evidence="3" id="KW-1185">Reference proteome</keyword>
<accession>A0ABU5R9X3</accession>
<organism evidence="2 3">
    <name type="scientific">Amycolatopsis heterodermiae</name>
    <dbReference type="NCBI Taxonomy" id="3110235"/>
    <lineage>
        <taxon>Bacteria</taxon>
        <taxon>Bacillati</taxon>
        <taxon>Actinomycetota</taxon>
        <taxon>Actinomycetes</taxon>
        <taxon>Pseudonocardiales</taxon>
        <taxon>Pseudonocardiaceae</taxon>
        <taxon>Amycolatopsis</taxon>
    </lineage>
</organism>
<comment type="caution">
    <text evidence="2">The sequence shown here is derived from an EMBL/GenBank/DDBJ whole genome shotgun (WGS) entry which is preliminary data.</text>
</comment>
<dbReference type="EMBL" id="JAYFSI010000006">
    <property type="protein sequence ID" value="MEA5362928.1"/>
    <property type="molecule type" value="Genomic_DNA"/>
</dbReference>
<evidence type="ECO:0000313" key="3">
    <source>
        <dbReference type="Proteomes" id="UP001304298"/>
    </source>
</evidence>
<dbReference type="RefSeq" id="WP_323330686.1">
    <property type="nucleotide sequence ID" value="NZ_JAYFSI010000006.1"/>
</dbReference>
<sequence>MQTFATTTPITTTLDLPAGRIHLHATDRTDTTVDIHPANPAKTRDVKTAEQTTVTYTDGVLHIHTPQGKNQYFGPSGSIDVTIALPTGSHIEATTTAAELDSTGRLGNVTFTGAHRHITLAHTAAIHLTATDGDIHIGHLDGPADITTARGDIHITEATTGTVTLQTQAGSITIGAAPGVSATLDAGTTHGRIDNTLKNNGTPELTIHATTTQGDIVARSL</sequence>
<gene>
    <name evidence="2" type="ORF">VA596_25590</name>
</gene>
<dbReference type="Pfam" id="PF13349">
    <property type="entry name" value="DUF4097"/>
    <property type="match status" value="1"/>
</dbReference>
<name>A0ABU5R9X3_9PSEU</name>
<evidence type="ECO:0000259" key="1">
    <source>
        <dbReference type="Pfam" id="PF13349"/>
    </source>
</evidence>
<feature type="domain" description="DUF4097" evidence="1">
    <location>
        <begin position="21"/>
        <end position="216"/>
    </location>
</feature>
<dbReference type="InterPro" id="IPR025164">
    <property type="entry name" value="Toastrack_DUF4097"/>
</dbReference>
<evidence type="ECO:0000313" key="2">
    <source>
        <dbReference type="EMBL" id="MEA5362928.1"/>
    </source>
</evidence>